<feature type="compositionally biased region" description="Basic and acidic residues" evidence="1">
    <location>
        <begin position="31"/>
        <end position="47"/>
    </location>
</feature>
<name>W2MMF1_PHYNI</name>
<reference evidence="2" key="1">
    <citation type="submission" date="2013-11" db="EMBL/GenBank/DDBJ databases">
        <title>The Genome Sequence of Phytophthora parasitica IAC_01/95.</title>
        <authorList>
            <consortium name="The Broad Institute Genomics Platform"/>
            <person name="Russ C."/>
            <person name="Tyler B."/>
            <person name="Panabieres F."/>
            <person name="Shan W."/>
            <person name="Tripathy S."/>
            <person name="Grunwald N."/>
            <person name="Machado M."/>
            <person name="Johnson C.S."/>
            <person name="Arredondo F."/>
            <person name="Hong C."/>
            <person name="Coffey M."/>
            <person name="Young S.K."/>
            <person name="Zeng Q."/>
            <person name="Gargeya S."/>
            <person name="Fitzgerald M."/>
            <person name="Abouelleil A."/>
            <person name="Alvarado L."/>
            <person name="Chapman S.B."/>
            <person name="Gainer-Dewar J."/>
            <person name="Goldberg J."/>
            <person name="Griggs A."/>
            <person name="Gujja S."/>
            <person name="Hansen M."/>
            <person name="Howarth C."/>
            <person name="Imamovic A."/>
            <person name="Ireland A."/>
            <person name="Larimer J."/>
            <person name="McCowan C."/>
            <person name="Murphy C."/>
            <person name="Pearson M."/>
            <person name="Poon T.W."/>
            <person name="Priest M."/>
            <person name="Roberts A."/>
            <person name="Saif S."/>
            <person name="Shea T."/>
            <person name="Sykes S."/>
            <person name="Wortman J."/>
            <person name="Nusbaum C."/>
            <person name="Birren B."/>
        </authorList>
    </citation>
    <scope>NUCLEOTIDE SEQUENCE [LARGE SCALE GENOMIC DNA]</scope>
    <source>
        <strain evidence="2">IAC_01/95</strain>
    </source>
</reference>
<protein>
    <submittedName>
        <fullName evidence="2">Uncharacterized protein</fullName>
    </submittedName>
</protein>
<dbReference type="EMBL" id="KI695278">
    <property type="protein sequence ID" value="ETM36664.1"/>
    <property type="molecule type" value="Genomic_DNA"/>
</dbReference>
<accession>W2MMF1</accession>
<evidence type="ECO:0000256" key="1">
    <source>
        <dbReference type="SAM" id="MobiDB-lite"/>
    </source>
</evidence>
<gene>
    <name evidence="2" type="ORF">L914_16712</name>
</gene>
<sequence length="105" mass="11299">MSQVMGVTTIILEFGDVVGLDGRLVGFRVDNDDFDRAPQGEHHRVDSEEGSSAFSDSSSDKGEYGSSNESADATFRATDENENSDVEVAPDGLLNFATSLHRTVI</sequence>
<evidence type="ECO:0000313" key="2">
    <source>
        <dbReference type="EMBL" id="ETM36664.1"/>
    </source>
</evidence>
<proteinExistence type="predicted"/>
<dbReference type="AlphaFoldDB" id="W2MMF1"/>
<feature type="region of interest" description="Disordered" evidence="1">
    <location>
        <begin position="31"/>
        <end position="90"/>
    </location>
</feature>
<organism evidence="2">
    <name type="scientific">Phytophthora nicotianae</name>
    <name type="common">Potato buckeye rot agent</name>
    <name type="synonym">Phytophthora parasitica</name>
    <dbReference type="NCBI Taxonomy" id="4792"/>
    <lineage>
        <taxon>Eukaryota</taxon>
        <taxon>Sar</taxon>
        <taxon>Stramenopiles</taxon>
        <taxon>Oomycota</taxon>
        <taxon>Peronosporomycetes</taxon>
        <taxon>Peronosporales</taxon>
        <taxon>Peronosporaceae</taxon>
        <taxon>Phytophthora</taxon>
    </lineage>
</organism>
<dbReference type="Proteomes" id="UP000054532">
    <property type="component" value="Unassembled WGS sequence"/>
</dbReference>